<comment type="caution">
    <text evidence="1">The sequence shown here is derived from an EMBL/GenBank/DDBJ whole genome shotgun (WGS) entry which is preliminary data.</text>
</comment>
<accession>A0A4Y8VQB9</accession>
<dbReference type="EMBL" id="SGVY01000010">
    <property type="protein sequence ID" value="TFH82782.1"/>
    <property type="molecule type" value="Genomic_DNA"/>
</dbReference>
<dbReference type="AlphaFoldDB" id="A0A4Y8VQB9"/>
<keyword evidence="2" id="KW-1185">Reference proteome</keyword>
<protein>
    <submittedName>
        <fullName evidence="1">Uncharacterized protein</fullName>
    </submittedName>
</protein>
<name>A0A4Y8VQB9_9BACT</name>
<dbReference type="Proteomes" id="UP000297872">
    <property type="component" value="Unassembled WGS sequence"/>
</dbReference>
<dbReference type="RefSeq" id="WP_134843063.1">
    <property type="nucleotide sequence ID" value="NZ_SGVY01000010.1"/>
</dbReference>
<gene>
    <name evidence="1" type="ORF">EXN75_05455</name>
</gene>
<sequence length="226" mass="25917">MQDNNTNGYMMPNLVNKKLQKEVLPAREFTLSEMLSKFTPEEALKIAYLPIVLTQAAFRFATAVANECAQRQLDYKKPVREIRAHTKEYIRNIIGGDKADLINSLESQVCAFLGKAGNDVQTLYFCINTELKKEYPYLKEYNLLTNIYICQALCTYVREKEMHYDQLIRMRLSAPYHSTVNKDALAVCKALQEIAGNYKISIHTRIINTAVKVIGIKIDNMNFNCD</sequence>
<dbReference type="GeneID" id="302994742"/>
<reference evidence="1 2" key="1">
    <citation type="submission" date="2019-02" db="EMBL/GenBank/DDBJ databases">
        <title>Draft Genome Sequence of the Prevotella sp. BCRC 81118, Isolated from Human Feces.</title>
        <authorList>
            <person name="Huang C.-H."/>
        </authorList>
    </citation>
    <scope>NUCLEOTIDE SEQUENCE [LARGE SCALE GENOMIC DNA]</scope>
    <source>
        <strain evidence="1 2">BCRC 81118</strain>
    </source>
</reference>
<proteinExistence type="predicted"/>
<evidence type="ECO:0000313" key="1">
    <source>
        <dbReference type="EMBL" id="TFH82782.1"/>
    </source>
</evidence>
<evidence type="ECO:0000313" key="2">
    <source>
        <dbReference type="Proteomes" id="UP000297872"/>
    </source>
</evidence>
<organism evidence="1 2">
    <name type="scientific">Segatella hominis</name>
    <dbReference type="NCBI Taxonomy" id="2518605"/>
    <lineage>
        <taxon>Bacteria</taxon>
        <taxon>Pseudomonadati</taxon>
        <taxon>Bacteroidota</taxon>
        <taxon>Bacteroidia</taxon>
        <taxon>Bacteroidales</taxon>
        <taxon>Prevotellaceae</taxon>
        <taxon>Segatella</taxon>
    </lineage>
</organism>